<keyword evidence="1" id="KW-1133">Transmembrane helix</keyword>
<dbReference type="OrthoDB" id="2647100at2759"/>
<protein>
    <submittedName>
        <fullName evidence="2">Uncharacterized protein</fullName>
    </submittedName>
</protein>
<reference evidence="3" key="1">
    <citation type="journal article" date="2012" name="Science">
        <title>The Paleozoic origin of enzymatic lignin decomposition reconstructed from 31 fungal genomes.</title>
        <authorList>
            <person name="Floudas D."/>
            <person name="Binder M."/>
            <person name="Riley R."/>
            <person name="Barry K."/>
            <person name="Blanchette R.A."/>
            <person name="Henrissat B."/>
            <person name="Martinez A.T."/>
            <person name="Otillar R."/>
            <person name="Spatafora J.W."/>
            <person name="Yadav J.S."/>
            <person name="Aerts A."/>
            <person name="Benoit I."/>
            <person name="Boyd A."/>
            <person name="Carlson A."/>
            <person name="Copeland A."/>
            <person name="Coutinho P.M."/>
            <person name="de Vries R.P."/>
            <person name="Ferreira P."/>
            <person name="Findley K."/>
            <person name="Foster B."/>
            <person name="Gaskell J."/>
            <person name="Glotzer D."/>
            <person name="Gorecki P."/>
            <person name="Heitman J."/>
            <person name="Hesse C."/>
            <person name="Hori C."/>
            <person name="Igarashi K."/>
            <person name="Jurgens J.A."/>
            <person name="Kallen N."/>
            <person name="Kersten P."/>
            <person name="Kohler A."/>
            <person name="Kuees U."/>
            <person name="Kumar T.K.A."/>
            <person name="Kuo A."/>
            <person name="LaButti K."/>
            <person name="Larrondo L.F."/>
            <person name="Lindquist E."/>
            <person name="Ling A."/>
            <person name="Lombard V."/>
            <person name="Lucas S."/>
            <person name="Lundell T."/>
            <person name="Martin R."/>
            <person name="McLaughlin D.J."/>
            <person name="Morgenstern I."/>
            <person name="Morin E."/>
            <person name="Murat C."/>
            <person name="Nagy L.G."/>
            <person name="Nolan M."/>
            <person name="Ohm R.A."/>
            <person name="Patyshakuliyeva A."/>
            <person name="Rokas A."/>
            <person name="Ruiz-Duenas F.J."/>
            <person name="Sabat G."/>
            <person name="Salamov A."/>
            <person name="Samejima M."/>
            <person name="Schmutz J."/>
            <person name="Slot J.C."/>
            <person name="St John F."/>
            <person name="Stenlid J."/>
            <person name="Sun H."/>
            <person name="Sun S."/>
            <person name="Syed K."/>
            <person name="Tsang A."/>
            <person name="Wiebenga A."/>
            <person name="Young D."/>
            <person name="Pisabarro A."/>
            <person name="Eastwood D.C."/>
            <person name="Martin F."/>
            <person name="Cullen D."/>
            <person name="Grigoriev I.V."/>
            <person name="Hibbett D.S."/>
        </authorList>
    </citation>
    <scope>NUCLEOTIDE SEQUENCE [LARGE SCALE GENOMIC DNA]</scope>
    <source>
        <strain evidence="3">RWD-64-598 SS2</strain>
    </source>
</reference>
<keyword evidence="1" id="KW-0812">Transmembrane</keyword>
<evidence type="ECO:0000256" key="1">
    <source>
        <dbReference type="SAM" id="Phobius"/>
    </source>
</evidence>
<sequence length="560" mass="60022">MSVVEKLPGCSSPNAAVFGLSILGLRWLCHLLHFFMIVLHSVLIGIYIPYRARRLIVPVTQDRWWLPTALSVSLQAFYTARILSIYGTVLVALIQHLGLIYILEQKQKLTALADASSAWSGLGSAIAGLWNNARLPAHMASSALITIYLTCTLALHVVGSSVMSLEAFNDTIAVHVPTKTSWSGSSAASLEETFDGSGLDWQTIDEIVPGMAHMDSLTVQGLSGPSVYDTVIQPSMAMGIAQVNASTISFECGLIPSRNLSVTSNTGVDQVLLSELSAMVAGSGELAIDVLYMLTTGLAPFESASAVDDYAVALNWSYCSGGGCPNGIMNKEVRTFFAGCSMSATSEIVSLDVQTNVLQITSSKARDQQGAWKELPEGGALRKAPQSNTTIHGMSSDYTIPLMDYYLMQQLGIDIAGAPYQISKVYNQGPPEPTYVLNVTDLEDALAEMVAAMLWTGSQLSGGGYELPTGSTIALQSVLAWNLKLLIAFFSSLIMLCLAIRLGGIRNRGKSPSILSVGVLEMIWLADHDPLMRSKVGEVENPTVDNLRAAGMFEVCFTDV</sequence>
<evidence type="ECO:0000313" key="2">
    <source>
        <dbReference type="EMBL" id="EIW74666.1"/>
    </source>
</evidence>
<feature type="transmembrane region" description="Helical" evidence="1">
    <location>
        <begin position="479"/>
        <end position="500"/>
    </location>
</feature>
<keyword evidence="1" id="KW-0472">Membrane</keyword>
<evidence type="ECO:0000313" key="3">
    <source>
        <dbReference type="Proteomes" id="UP000053558"/>
    </source>
</evidence>
<gene>
    <name evidence="2" type="ORF">CONPUDRAFT_93831</name>
</gene>
<keyword evidence="3" id="KW-1185">Reference proteome</keyword>
<organism evidence="2 3">
    <name type="scientific">Coniophora puteana (strain RWD-64-598)</name>
    <name type="common">Brown rot fungus</name>
    <dbReference type="NCBI Taxonomy" id="741705"/>
    <lineage>
        <taxon>Eukaryota</taxon>
        <taxon>Fungi</taxon>
        <taxon>Dikarya</taxon>
        <taxon>Basidiomycota</taxon>
        <taxon>Agaricomycotina</taxon>
        <taxon>Agaricomycetes</taxon>
        <taxon>Agaricomycetidae</taxon>
        <taxon>Boletales</taxon>
        <taxon>Coniophorineae</taxon>
        <taxon>Coniophoraceae</taxon>
        <taxon>Coniophora</taxon>
    </lineage>
</organism>
<dbReference type="AlphaFoldDB" id="R7SER1"/>
<dbReference type="KEGG" id="cput:CONPUDRAFT_93831"/>
<name>R7SER1_CONPW</name>
<dbReference type="RefSeq" id="XP_007775263.1">
    <property type="nucleotide sequence ID" value="XM_007777073.1"/>
</dbReference>
<accession>R7SER1</accession>
<proteinExistence type="predicted"/>
<dbReference type="GeneID" id="19211615"/>
<dbReference type="eggNOG" id="ENOG502RD4A">
    <property type="taxonomic scope" value="Eukaryota"/>
</dbReference>
<feature type="transmembrane region" description="Helical" evidence="1">
    <location>
        <begin position="83"/>
        <end position="103"/>
    </location>
</feature>
<feature type="transmembrane region" description="Helical" evidence="1">
    <location>
        <begin position="31"/>
        <end position="50"/>
    </location>
</feature>
<dbReference type="Proteomes" id="UP000053558">
    <property type="component" value="Unassembled WGS sequence"/>
</dbReference>
<dbReference type="EMBL" id="JH711591">
    <property type="protein sequence ID" value="EIW74666.1"/>
    <property type="molecule type" value="Genomic_DNA"/>
</dbReference>